<dbReference type="Gene3D" id="3.40.1090.10">
    <property type="entry name" value="Cytosolic phospholipase A2 catalytic domain"/>
    <property type="match status" value="1"/>
</dbReference>
<reference evidence="7 8" key="1">
    <citation type="submission" date="2020-03" db="EMBL/GenBank/DDBJ databases">
        <title>Draft Genome Sequence of Cudoniella acicularis.</title>
        <authorList>
            <person name="Buettner E."/>
            <person name="Kellner H."/>
        </authorList>
    </citation>
    <scope>NUCLEOTIDE SEQUENCE [LARGE SCALE GENOMIC DNA]</scope>
    <source>
        <strain evidence="7 8">DSM 108380</strain>
    </source>
</reference>
<feature type="short sequence motif" description="DGA/G" evidence="4">
    <location>
        <begin position="329"/>
        <end position="331"/>
    </location>
</feature>
<gene>
    <name evidence="7" type="ORF">G7Y89_g12444</name>
</gene>
<feature type="active site" description="Proton acceptor" evidence="4">
    <location>
        <position position="329"/>
    </location>
</feature>
<dbReference type="Pfam" id="PF01734">
    <property type="entry name" value="Patatin"/>
    <property type="match status" value="1"/>
</dbReference>
<dbReference type="GO" id="GO:0019369">
    <property type="term" value="P:arachidonate metabolic process"/>
    <property type="evidence" value="ECO:0007669"/>
    <property type="project" value="TreeGrafter"/>
</dbReference>
<dbReference type="PANTHER" id="PTHR24185">
    <property type="entry name" value="CALCIUM-INDEPENDENT PHOSPHOLIPASE A2-GAMMA"/>
    <property type="match status" value="1"/>
</dbReference>
<feature type="compositionally biased region" description="Basic and acidic residues" evidence="5">
    <location>
        <begin position="20"/>
        <end position="33"/>
    </location>
</feature>
<organism evidence="7 8">
    <name type="scientific">Cudoniella acicularis</name>
    <dbReference type="NCBI Taxonomy" id="354080"/>
    <lineage>
        <taxon>Eukaryota</taxon>
        <taxon>Fungi</taxon>
        <taxon>Dikarya</taxon>
        <taxon>Ascomycota</taxon>
        <taxon>Pezizomycotina</taxon>
        <taxon>Leotiomycetes</taxon>
        <taxon>Helotiales</taxon>
        <taxon>Tricladiaceae</taxon>
        <taxon>Cudoniella</taxon>
    </lineage>
</organism>
<dbReference type="GO" id="GO:0016042">
    <property type="term" value="P:lipid catabolic process"/>
    <property type="evidence" value="ECO:0007669"/>
    <property type="project" value="UniProtKB-UniRule"/>
</dbReference>
<name>A0A8H4RBE3_9HELO</name>
<dbReference type="OrthoDB" id="1658288at2759"/>
<feature type="region of interest" description="Disordered" evidence="5">
    <location>
        <begin position="1"/>
        <end position="40"/>
    </location>
</feature>
<feature type="active site" description="Nucleophile" evidence="4">
    <location>
        <position position="176"/>
    </location>
</feature>
<feature type="compositionally biased region" description="Polar residues" evidence="5">
    <location>
        <begin position="142"/>
        <end position="157"/>
    </location>
</feature>
<dbReference type="Proteomes" id="UP000566819">
    <property type="component" value="Unassembled WGS sequence"/>
</dbReference>
<evidence type="ECO:0000259" key="6">
    <source>
        <dbReference type="PROSITE" id="PS51635"/>
    </source>
</evidence>
<sequence length="561" mass="63355">MDRHDEGISDGRPSLPYPRPEPRPEAPSDEHPARSQLPMVEDPWGKDCVLTLDGGGIRGYASLLMVKFLMDAVARIEKDYPDEPHDTSFMPRVEQESPPNGTANHPNGHAAEPPAALPTARTNSAPRGGIFWRRRTNEDSLAEQTTDNDPENTNGNTVHGTGYLPCHYFDYITGTSTGGLNAIMLGRLRMPVEECIRRYPEMAEGVFTRKKRSWAKRIASMTLTKYDATPLQNKIMEIVSSRADPENAPVLSGFAFDEYPSPKDLCKTLVIANELEQLDGGDVTRAHLFRTYPSERPADRHPIWKVARATSAADTFFDPIEIDGKEYSDGGVGNNNPVMMTLREVNMMRGKDSFQKAVSVLVSIGAGQKPSFREKAKHKLPAFISDKKIVKEVSRLLRKLVNASTNTEEFHRQVQEHSRSVNFNQYYRWTGGENVGGLELDEWRPTPKRNKPTTAQFIEQSVRDYMRENEEEVESCAQELVRRRRQRIAHEPETGRWTRHTYCTVIRCPFCDSDHYSETRLSLKQHIQQVHAGIIARGGIDVDKLVQSLPVKHPRYPGGPL</sequence>
<dbReference type="InterPro" id="IPR016035">
    <property type="entry name" value="Acyl_Trfase/lysoPLipase"/>
</dbReference>
<evidence type="ECO:0000313" key="7">
    <source>
        <dbReference type="EMBL" id="KAF4625720.1"/>
    </source>
</evidence>
<keyword evidence="3 4" id="KW-0443">Lipid metabolism</keyword>
<feature type="region of interest" description="Disordered" evidence="5">
    <location>
        <begin position="81"/>
        <end position="157"/>
    </location>
</feature>
<dbReference type="GO" id="GO:0047499">
    <property type="term" value="F:calcium-independent phospholipase A2 activity"/>
    <property type="evidence" value="ECO:0007669"/>
    <property type="project" value="TreeGrafter"/>
</dbReference>
<dbReference type="GO" id="GO:0046486">
    <property type="term" value="P:glycerolipid metabolic process"/>
    <property type="evidence" value="ECO:0007669"/>
    <property type="project" value="UniProtKB-ARBA"/>
</dbReference>
<dbReference type="PANTHER" id="PTHR24185:SF1">
    <property type="entry name" value="CALCIUM-INDEPENDENT PHOSPHOLIPASE A2-GAMMA"/>
    <property type="match status" value="1"/>
</dbReference>
<dbReference type="PROSITE" id="PS51635">
    <property type="entry name" value="PNPLA"/>
    <property type="match status" value="1"/>
</dbReference>
<evidence type="ECO:0000256" key="2">
    <source>
        <dbReference type="ARBA" id="ARBA00022963"/>
    </source>
</evidence>
<dbReference type="AlphaFoldDB" id="A0A8H4RBE3"/>
<feature type="short sequence motif" description="GXSXG" evidence="4">
    <location>
        <begin position="174"/>
        <end position="178"/>
    </location>
</feature>
<feature type="domain" description="PNPLA" evidence="6">
    <location>
        <begin position="50"/>
        <end position="342"/>
    </location>
</feature>
<keyword evidence="1 4" id="KW-0378">Hydrolase</keyword>
<evidence type="ECO:0000256" key="4">
    <source>
        <dbReference type="PROSITE-ProRule" id="PRU01161"/>
    </source>
</evidence>
<keyword evidence="2 4" id="KW-0442">Lipid degradation</keyword>
<accession>A0A8H4RBE3</accession>
<evidence type="ECO:0000313" key="8">
    <source>
        <dbReference type="Proteomes" id="UP000566819"/>
    </source>
</evidence>
<dbReference type="EMBL" id="JAAMPI010001310">
    <property type="protein sequence ID" value="KAF4625720.1"/>
    <property type="molecule type" value="Genomic_DNA"/>
</dbReference>
<protein>
    <recommendedName>
        <fullName evidence="6">PNPLA domain-containing protein</fullName>
    </recommendedName>
</protein>
<evidence type="ECO:0000256" key="1">
    <source>
        <dbReference type="ARBA" id="ARBA00022801"/>
    </source>
</evidence>
<keyword evidence="8" id="KW-1185">Reference proteome</keyword>
<feature type="short sequence motif" description="GXGXXG" evidence="4">
    <location>
        <begin position="54"/>
        <end position="59"/>
    </location>
</feature>
<evidence type="ECO:0000256" key="5">
    <source>
        <dbReference type="SAM" id="MobiDB-lite"/>
    </source>
</evidence>
<dbReference type="GO" id="GO:0016020">
    <property type="term" value="C:membrane"/>
    <property type="evidence" value="ECO:0007669"/>
    <property type="project" value="TreeGrafter"/>
</dbReference>
<proteinExistence type="predicted"/>
<comment type="caution">
    <text evidence="7">The sequence shown here is derived from an EMBL/GenBank/DDBJ whole genome shotgun (WGS) entry which is preliminary data.</text>
</comment>
<evidence type="ECO:0000256" key="3">
    <source>
        <dbReference type="ARBA" id="ARBA00023098"/>
    </source>
</evidence>
<dbReference type="InterPro" id="IPR002641">
    <property type="entry name" value="PNPLA_dom"/>
</dbReference>
<dbReference type="SUPFAM" id="SSF52151">
    <property type="entry name" value="FabD/lysophospholipase-like"/>
    <property type="match status" value="1"/>
</dbReference>